<dbReference type="AlphaFoldDB" id="A0ABC9NCH3"/>
<protein>
    <submittedName>
        <fullName evidence="1">Uncharacterized protein</fullName>
    </submittedName>
</protein>
<gene>
    <name evidence="1" type="ORF">BACUNI_01933</name>
</gene>
<evidence type="ECO:0000313" key="2">
    <source>
        <dbReference type="Proteomes" id="UP000004110"/>
    </source>
</evidence>
<comment type="caution">
    <text evidence="1">The sequence shown here is derived from an EMBL/GenBank/DDBJ whole genome shotgun (WGS) entry which is preliminary data.</text>
</comment>
<dbReference type="Proteomes" id="UP000004110">
    <property type="component" value="Unassembled WGS sequence"/>
</dbReference>
<organism evidence="1 2">
    <name type="scientific">Bacteroides uniformis (strain ATCC 8492 / DSM 6597 / CCUG 4942 / CIP 103695 / JCM 5828 / KCTC 5204 / NCTC 13054 / VPI 0061)</name>
    <dbReference type="NCBI Taxonomy" id="411479"/>
    <lineage>
        <taxon>Bacteria</taxon>
        <taxon>Pseudomonadati</taxon>
        <taxon>Bacteroidota</taxon>
        <taxon>Bacteroidia</taxon>
        <taxon>Bacteroidales</taxon>
        <taxon>Bacteroidaceae</taxon>
        <taxon>Bacteroides</taxon>
    </lineage>
</organism>
<accession>A0ABC9NCH3</accession>
<sequence>MRRKRCSPFIMDNKSCFLCGKKGASSDMYLMIKTTVILVN</sequence>
<keyword evidence="2" id="KW-1185">Reference proteome</keyword>
<reference evidence="1" key="2">
    <citation type="submission" date="2013-11" db="EMBL/GenBank/DDBJ databases">
        <title>Draft genome sequence of Bacteroides uniformis (ATCC 8492).</title>
        <authorList>
            <person name="Sudarsanam P."/>
            <person name="Ley R."/>
            <person name="Guruge J."/>
            <person name="Turnbaugh P.J."/>
            <person name="Mahowald M."/>
            <person name="Liep D."/>
            <person name="Gordon J."/>
        </authorList>
    </citation>
    <scope>NUCLEOTIDE SEQUENCE</scope>
    <source>
        <strain evidence="1">ATCC 8492</strain>
    </source>
</reference>
<proteinExistence type="predicted"/>
<dbReference type="EMBL" id="AAYH02000042">
    <property type="protein sequence ID" value="EDO54457.1"/>
    <property type="molecule type" value="Genomic_DNA"/>
</dbReference>
<evidence type="ECO:0000313" key="1">
    <source>
        <dbReference type="EMBL" id="EDO54457.1"/>
    </source>
</evidence>
<reference evidence="1" key="1">
    <citation type="submission" date="2007-06" db="EMBL/GenBank/DDBJ databases">
        <authorList>
            <person name="Fulton L."/>
            <person name="Clifton S."/>
            <person name="Fulton B."/>
            <person name="Xu J."/>
            <person name="Minx P."/>
            <person name="Pepin K.H."/>
            <person name="Johnson M."/>
            <person name="Thiruvilangam P."/>
            <person name="Bhonagiri V."/>
            <person name="Nash W.E."/>
            <person name="Mardis E.R."/>
            <person name="Wilson R.K."/>
        </authorList>
    </citation>
    <scope>NUCLEOTIDE SEQUENCE [LARGE SCALE GENOMIC DNA]</scope>
    <source>
        <strain evidence="1">ATCC 8492</strain>
    </source>
</reference>
<name>A0ABC9NCH3_BACUC</name>